<dbReference type="OrthoDB" id="5363370at2"/>
<dbReference type="InterPro" id="IPR007269">
    <property type="entry name" value="ICMT_MeTrfase"/>
</dbReference>
<keyword evidence="7" id="KW-1185">Reference proteome</keyword>
<dbReference type="PANTHER" id="PTHR43847:SF1">
    <property type="entry name" value="BLL3993 PROTEIN"/>
    <property type="match status" value="1"/>
</dbReference>
<dbReference type="RefSeq" id="WP_107974249.1">
    <property type="nucleotide sequence ID" value="NZ_BMEZ01000001.1"/>
</dbReference>
<keyword evidence="6" id="KW-0489">Methyltransferase</keyword>
<feature type="transmembrane region" description="Helical" evidence="5">
    <location>
        <begin position="129"/>
        <end position="154"/>
    </location>
</feature>
<dbReference type="GO" id="GO:0032259">
    <property type="term" value="P:methylation"/>
    <property type="evidence" value="ECO:0007669"/>
    <property type="project" value="UniProtKB-KW"/>
</dbReference>
<dbReference type="EMBL" id="QBKN01000001">
    <property type="protein sequence ID" value="PTX52867.1"/>
    <property type="molecule type" value="Genomic_DNA"/>
</dbReference>
<accession>A0A2T6B9W6</accession>
<name>A0A2T6B9W6_9RHOB</name>
<reference evidence="6 7" key="1">
    <citation type="submission" date="2018-04" db="EMBL/GenBank/DDBJ databases">
        <title>Genomic Encyclopedia of Archaeal and Bacterial Type Strains, Phase II (KMG-II): from individual species to whole genera.</title>
        <authorList>
            <person name="Goeker M."/>
        </authorList>
    </citation>
    <scope>NUCLEOTIDE SEQUENCE [LARGE SCALE GENOMIC DNA]</scope>
    <source>
        <strain evidence="6 7">DSM 29329</strain>
    </source>
</reference>
<feature type="transmembrane region" description="Helical" evidence="5">
    <location>
        <begin position="68"/>
        <end position="88"/>
    </location>
</feature>
<dbReference type="GO" id="GO:0016020">
    <property type="term" value="C:membrane"/>
    <property type="evidence" value="ECO:0007669"/>
    <property type="project" value="UniProtKB-SubCell"/>
</dbReference>
<evidence type="ECO:0000256" key="3">
    <source>
        <dbReference type="ARBA" id="ARBA00022989"/>
    </source>
</evidence>
<dbReference type="InterPro" id="IPR052527">
    <property type="entry name" value="Metal_cation-efflux_comp"/>
</dbReference>
<evidence type="ECO:0000256" key="1">
    <source>
        <dbReference type="ARBA" id="ARBA00004141"/>
    </source>
</evidence>
<dbReference type="PANTHER" id="PTHR43847">
    <property type="entry name" value="BLL3993 PROTEIN"/>
    <property type="match status" value="1"/>
</dbReference>
<keyword evidence="2 5" id="KW-0812">Transmembrane</keyword>
<keyword evidence="3 5" id="KW-1133">Transmembrane helix</keyword>
<evidence type="ECO:0000256" key="5">
    <source>
        <dbReference type="SAM" id="Phobius"/>
    </source>
</evidence>
<evidence type="ECO:0000313" key="6">
    <source>
        <dbReference type="EMBL" id="PTX52867.1"/>
    </source>
</evidence>
<keyword evidence="6" id="KW-0808">Transferase</keyword>
<dbReference type="GO" id="GO:0004671">
    <property type="term" value="F:protein C-terminal S-isoprenylcysteine carboxyl O-methyltransferase activity"/>
    <property type="evidence" value="ECO:0007669"/>
    <property type="project" value="InterPro"/>
</dbReference>
<feature type="transmembrane region" description="Helical" evidence="5">
    <location>
        <begin position="37"/>
        <end position="56"/>
    </location>
</feature>
<organism evidence="6 7">
    <name type="scientific">Allosediminivita pacifica</name>
    <dbReference type="NCBI Taxonomy" id="1267769"/>
    <lineage>
        <taxon>Bacteria</taxon>
        <taxon>Pseudomonadati</taxon>
        <taxon>Pseudomonadota</taxon>
        <taxon>Alphaproteobacteria</taxon>
        <taxon>Rhodobacterales</taxon>
        <taxon>Paracoccaceae</taxon>
        <taxon>Allosediminivita</taxon>
    </lineage>
</organism>
<dbReference type="Proteomes" id="UP000244069">
    <property type="component" value="Unassembled WGS sequence"/>
</dbReference>
<dbReference type="AlphaFoldDB" id="A0A2T6B9W6"/>
<sequence length="171" mass="19298">MITITFILVAGAVRFLSLGVSIRNERRLKAEGAVEHGAGTSALLAAVHVVYYLAAYAEGLVRMPPVDWVTLAGMAVWGFSICALFWVIGVLGRFWTVKLIVAKDHALTENRLFRWLRHPNYFLNILPELVGLALVLHAWWTLAIGFPVYVVILAMRIRQEERVMAETFENY</sequence>
<evidence type="ECO:0000313" key="7">
    <source>
        <dbReference type="Proteomes" id="UP000244069"/>
    </source>
</evidence>
<comment type="caution">
    <text evidence="6">The sequence shown here is derived from an EMBL/GenBank/DDBJ whole genome shotgun (WGS) entry which is preliminary data.</text>
</comment>
<dbReference type="Gene3D" id="1.20.120.1630">
    <property type="match status" value="1"/>
</dbReference>
<dbReference type="Pfam" id="PF04140">
    <property type="entry name" value="ICMT"/>
    <property type="match status" value="1"/>
</dbReference>
<comment type="subcellular location">
    <subcellularLocation>
        <location evidence="1">Membrane</location>
        <topology evidence="1">Multi-pass membrane protein</topology>
    </subcellularLocation>
</comment>
<protein>
    <submittedName>
        <fullName evidence="6">Isoprenylcysteine carboxyl methyltransferase (ICMT) family protein YpbQ</fullName>
    </submittedName>
</protein>
<evidence type="ECO:0000256" key="4">
    <source>
        <dbReference type="ARBA" id="ARBA00023136"/>
    </source>
</evidence>
<keyword evidence="4 5" id="KW-0472">Membrane</keyword>
<evidence type="ECO:0000256" key="2">
    <source>
        <dbReference type="ARBA" id="ARBA00022692"/>
    </source>
</evidence>
<gene>
    <name evidence="6" type="ORF">C8N44_101157</name>
</gene>
<proteinExistence type="predicted"/>